<evidence type="ECO:0000256" key="1">
    <source>
        <dbReference type="ARBA" id="ARBA00004141"/>
    </source>
</evidence>
<keyword evidence="3 6" id="KW-0812">Transmembrane</keyword>
<feature type="transmembrane region" description="Helical" evidence="6">
    <location>
        <begin position="81"/>
        <end position="99"/>
    </location>
</feature>
<dbReference type="InterPro" id="IPR004307">
    <property type="entry name" value="TspO_MBR"/>
</dbReference>
<feature type="transmembrane region" description="Helical" evidence="6">
    <location>
        <begin position="47"/>
        <end position="69"/>
    </location>
</feature>
<organism evidence="7 8">
    <name type="scientific">Desulfatibacillum alkenivorans DSM 16219</name>
    <dbReference type="NCBI Taxonomy" id="1121393"/>
    <lineage>
        <taxon>Bacteria</taxon>
        <taxon>Pseudomonadati</taxon>
        <taxon>Thermodesulfobacteriota</taxon>
        <taxon>Desulfobacteria</taxon>
        <taxon>Desulfobacterales</taxon>
        <taxon>Desulfatibacillaceae</taxon>
        <taxon>Desulfatibacillum</taxon>
    </lineage>
</organism>
<evidence type="ECO:0000256" key="3">
    <source>
        <dbReference type="ARBA" id="ARBA00022692"/>
    </source>
</evidence>
<feature type="transmembrane region" description="Helical" evidence="6">
    <location>
        <begin position="138"/>
        <end position="156"/>
    </location>
</feature>
<dbReference type="CDD" id="cd15904">
    <property type="entry name" value="TSPO_MBR"/>
    <property type="match status" value="1"/>
</dbReference>
<reference evidence="8" key="1">
    <citation type="submission" date="2016-11" db="EMBL/GenBank/DDBJ databases">
        <authorList>
            <person name="Varghese N."/>
            <person name="Submissions S."/>
        </authorList>
    </citation>
    <scope>NUCLEOTIDE SEQUENCE [LARGE SCALE GENOMIC DNA]</scope>
    <source>
        <strain evidence="8">DSM 16219</strain>
    </source>
</reference>
<dbReference type="PIRSF" id="PIRSF005859">
    <property type="entry name" value="PBR"/>
    <property type="match status" value="1"/>
</dbReference>
<dbReference type="GO" id="GO:0033013">
    <property type="term" value="P:tetrapyrrole metabolic process"/>
    <property type="evidence" value="ECO:0007669"/>
    <property type="project" value="UniProtKB-ARBA"/>
</dbReference>
<evidence type="ECO:0000313" key="8">
    <source>
        <dbReference type="Proteomes" id="UP000183994"/>
    </source>
</evidence>
<evidence type="ECO:0000256" key="5">
    <source>
        <dbReference type="ARBA" id="ARBA00023136"/>
    </source>
</evidence>
<gene>
    <name evidence="7" type="ORF">SAMN02745216_03351</name>
</gene>
<evidence type="ECO:0000256" key="6">
    <source>
        <dbReference type="SAM" id="Phobius"/>
    </source>
</evidence>
<dbReference type="Gene3D" id="1.20.1260.100">
    <property type="entry name" value="TspO/MBR protein"/>
    <property type="match status" value="1"/>
</dbReference>
<evidence type="ECO:0000256" key="2">
    <source>
        <dbReference type="ARBA" id="ARBA00007524"/>
    </source>
</evidence>
<dbReference type="PANTHER" id="PTHR10057:SF0">
    <property type="entry name" value="TRANSLOCATOR PROTEIN"/>
    <property type="match status" value="1"/>
</dbReference>
<keyword evidence="8" id="KW-1185">Reference proteome</keyword>
<dbReference type="InterPro" id="IPR038330">
    <property type="entry name" value="TspO/MBR-related_sf"/>
</dbReference>
<dbReference type="EMBL" id="FQZU01000023">
    <property type="protein sequence ID" value="SHK37947.1"/>
    <property type="molecule type" value="Genomic_DNA"/>
</dbReference>
<accession>A0A1M6S049</accession>
<protein>
    <submittedName>
        <fullName evidence="7">TspO and MBR related proteins</fullName>
    </submittedName>
</protein>
<proteinExistence type="inferred from homology"/>
<keyword evidence="4 6" id="KW-1133">Transmembrane helix</keyword>
<keyword evidence="5 6" id="KW-0472">Membrane</keyword>
<dbReference type="PANTHER" id="PTHR10057">
    <property type="entry name" value="PERIPHERAL-TYPE BENZODIAZEPINE RECEPTOR"/>
    <property type="match status" value="1"/>
</dbReference>
<dbReference type="STRING" id="1121393.SAMN02745216_03351"/>
<name>A0A1M6S049_9BACT</name>
<dbReference type="FunFam" id="1.20.1260.100:FF:000001">
    <property type="entry name" value="translocator protein 2"/>
    <property type="match status" value="1"/>
</dbReference>
<feature type="transmembrane region" description="Helical" evidence="6">
    <location>
        <begin position="105"/>
        <end position="126"/>
    </location>
</feature>
<dbReference type="AlphaFoldDB" id="A0A1M6S049"/>
<dbReference type="RefSeq" id="WP_073477408.1">
    <property type="nucleotide sequence ID" value="NZ_FQZU01000023.1"/>
</dbReference>
<dbReference type="Proteomes" id="UP000183994">
    <property type="component" value="Unassembled WGS sequence"/>
</dbReference>
<dbReference type="Pfam" id="PF03073">
    <property type="entry name" value="TspO_MBR"/>
    <property type="match status" value="1"/>
</dbReference>
<comment type="subcellular location">
    <subcellularLocation>
        <location evidence="1">Membrane</location>
        <topology evidence="1">Multi-pass membrane protein</topology>
    </subcellularLocation>
</comment>
<evidence type="ECO:0000256" key="4">
    <source>
        <dbReference type="ARBA" id="ARBA00022989"/>
    </source>
</evidence>
<dbReference type="GO" id="GO:0016020">
    <property type="term" value="C:membrane"/>
    <property type="evidence" value="ECO:0007669"/>
    <property type="project" value="UniProtKB-SubCell"/>
</dbReference>
<comment type="similarity">
    <text evidence="2">Belongs to the TspO/BZRP family.</text>
</comment>
<evidence type="ECO:0000313" key="7">
    <source>
        <dbReference type="EMBL" id="SHK37947.1"/>
    </source>
</evidence>
<dbReference type="OrthoDB" id="9795496at2"/>
<sequence length="158" mass="17534">MKKSNLIALLVVSAAVGATALFGGLFTGPNVAPMFQDVRKPAWAPPGWLFGPVWTLLYILMIVAGRQVWVAMSSQNVRTPLTLFFVQLVFNGLWTLIYFELRMPWLAFFEIMVLLGLILACIRTFWSVSRAASLCMAPYALWVGFAAALNFSIAIMNP</sequence>